<comment type="caution">
    <text evidence="3">The sequence shown here is derived from an EMBL/GenBank/DDBJ whole genome shotgun (WGS) entry which is preliminary data.</text>
</comment>
<dbReference type="PANTHER" id="PTHR11575:SF24">
    <property type="entry name" value="5'-NUCLEOTIDASE"/>
    <property type="match status" value="1"/>
</dbReference>
<dbReference type="Proteomes" id="UP001597118">
    <property type="component" value="Unassembled WGS sequence"/>
</dbReference>
<dbReference type="InterPro" id="IPR006179">
    <property type="entry name" value="5_nucleotidase/apyrase"/>
</dbReference>
<gene>
    <name evidence="3" type="ORF">ACFSAH_06120</name>
</gene>
<protein>
    <submittedName>
        <fullName evidence="3">5'-nucleotidase C-terminal domain-containing protein</fullName>
    </submittedName>
</protein>
<dbReference type="Gene3D" id="3.90.780.10">
    <property type="entry name" value="5'-Nucleotidase, C-terminal domain"/>
    <property type="match status" value="1"/>
</dbReference>
<keyword evidence="1" id="KW-0732">Signal</keyword>
<evidence type="ECO:0000313" key="4">
    <source>
        <dbReference type="Proteomes" id="UP001597118"/>
    </source>
</evidence>
<organism evidence="3 4">
    <name type="scientific">Pseudopedobacter beijingensis</name>
    <dbReference type="NCBI Taxonomy" id="1207056"/>
    <lineage>
        <taxon>Bacteria</taxon>
        <taxon>Pseudomonadati</taxon>
        <taxon>Bacteroidota</taxon>
        <taxon>Sphingobacteriia</taxon>
        <taxon>Sphingobacteriales</taxon>
        <taxon>Sphingobacteriaceae</taxon>
        <taxon>Pseudopedobacter</taxon>
    </lineage>
</organism>
<dbReference type="Pfam" id="PF02872">
    <property type="entry name" value="5_nucleotid_C"/>
    <property type="match status" value="1"/>
</dbReference>
<evidence type="ECO:0000259" key="2">
    <source>
        <dbReference type="Pfam" id="PF02872"/>
    </source>
</evidence>
<dbReference type="InterPro" id="IPR008334">
    <property type="entry name" value="5'-Nucleotdase_C"/>
</dbReference>
<dbReference type="PROSITE" id="PS51257">
    <property type="entry name" value="PROKAR_LIPOPROTEIN"/>
    <property type="match status" value="1"/>
</dbReference>
<evidence type="ECO:0000256" key="1">
    <source>
        <dbReference type="SAM" id="SignalP"/>
    </source>
</evidence>
<sequence>MSKKLMKGLCYVMLALGLQACSPKYYVSKPQSQQYLITKDLSQDSVLLAYYNPYKKQMDSIMNEIVVVSEKEISKDKPEGLLNDFFADAIADAAKDKGIIFDIAFSNYGGLRTSIPKGEVPLSKIFELMPFENALVCVKFSGKDMPAFFDFLAKSGGDALSGARFKIDRASGKAVDVLINGKPIDVDKEYIVLTSDYMANGGDGGAIFQKSKEIIDQNFLLRDALIYYVRKQNKQGKTLNPILDGRISYR</sequence>
<dbReference type="InterPro" id="IPR036907">
    <property type="entry name" value="5'-Nucleotdase_C_sf"/>
</dbReference>
<evidence type="ECO:0000313" key="3">
    <source>
        <dbReference type="EMBL" id="MFD1629447.1"/>
    </source>
</evidence>
<feature type="signal peptide" evidence="1">
    <location>
        <begin position="1"/>
        <end position="20"/>
    </location>
</feature>
<dbReference type="RefSeq" id="WP_379661826.1">
    <property type="nucleotide sequence ID" value="NZ_JBHUDG010000004.1"/>
</dbReference>
<dbReference type="PRINTS" id="PR01607">
    <property type="entry name" value="APYRASEFAMLY"/>
</dbReference>
<feature type="domain" description="5'-Nucleotidase C-terminal" evidence="2">
    <location>
        <begin position="75"/>
        <end position="208"/>
    </location>
</feature>
<keyword evidence="4" id="KW-1185">Reference proteome</keyword>
<feature type="chain" id="PRO_5045733089" evidence="1">
    <location>
        <begin position="21"/>
        <end position="250"/>
    </location>
</feature>
<dbReference type="PANTHER" id="PTHR11575">
    <property type="entry name" value="5'-NUCLEOTIDASE-RELATED"/>
    <property type="match status" value="1"/>
</dbReference>
<proteinExistence type="predicted"/>
<dbReference type="EMBL" id="JBHUDG010000004">
    <property type="protein sequence ID" value="MFD1629447.1"/>
    <property type="molecule type" value="Genomic_DNA"/>
</dbReference>
<reference evidence="4" key="1">
    <citation type="journal article" date="2019" name="Int. J. Syst. Evol. Microbiol.">
        <title>The Global Catalogue of Microorganisms (GCM) 10K type strain sequencing project: providing services to taxonomists for standard genome sequencing and annotation.</title>
        <authorList>
            <consortium name="The Broad Institute Genomics Platform"/>
            <consortium name="The Broad Institute Genome Sequencing Center for Infectious Disease"/>
            <person name="Wu L."/>
            <person name="Ma J."/>
        </authorList>
    </citation>
    <scope>NUCLEOTIDE SEQUENCE [LARGE SCALE GENOMIC DNA]</scope>
    <source>
        <strain evidence="4">CCUG 53762</strain>
    </source>
</reference>
<name>A0ABW4IBP0_9SPHI</name>
<dbReference type="SUPFAM" id="SSF55816">
    <property type="entry name" value="5'-nucleotidase (syn. UDP-sugar hydrolase), C-terminal domain"/>
    <property type="match status" value="1"/>
</dbReference>
<accession>A0ABW4IBP0</accession>